<proteinExistence type="predicted"/>
<evidence type="ECO:0000313" key="2">
    <source>
        <dbReference type="Proteomes" id="UP000278241"/>
    </source>
</evidence>
<gene>
    <name evidence="1" type="ORF">EKN94_06795</name>
</gene>
<accession>A0ABY0AVZ4</accession>
<organism evidence="1 2">
    <name type="scientific">Enterobacter quasimori</name>
    <dbReference type="NCBI Taxonomy" id="2838947"/>
    <lineage>
        <taxon>Bacteria</taxon>
        <taxon>Pseudomonadati</taxon>
        <taxon>Pseudomonadota</taxon>
        <taxon>Gammaproteobacteria</taxon>
        <taxon>Enterobacterales</taxon>
        <taxon>Enterobacteriaceae</taxon>
        <taxon>Enterobacter</taxon>
    </lineage>
</organism>
<keyword evidence="2" id="KW-1185">Reference proteome</keyword>
<dbReference type="Proteomes" id="UP000278241">
    <property type="component" value="Unassembled WGS sequence"/>
</dbReference>
<reference evidence="1 2" key="1">
    <citation type="submission" date="2018-12" db="EMBL/GenBank/DDBJ databases">
        <title>The Batch Genome Submission of Enterobacter spp. strains.</title>
        <authorList>
            <person name="Wei L."/>
            <person name="Wu W."/>
            <person name="Lin J."/>
            <person name="Zhang X."/>
            <person name="Feng Y."/>
            <person name="Zong Z."/>
        </authorList>
    </citation>
    <scope>NUCLEOTIDE SEQUENCE [LARGE SCALE GENOMIC DNA]</scope>
    <source>
        <strain evidence="1 2">WCHEM090044</strain>
    </source>
</reference>
<comment type="caution">
    <text evidence="1">The sequence shown here is derived from an EMBL/GenBank/DDBJ whole genome shotgun (WGS) entry which is preliminary data.</text>
</comment>
<name>A0ABY0AVZ4_9ENTR</name>
<sequence length="63" mass="7700">MARTWIPEAGMLRNHGDCYCESTHRLLQKYDRMRKKAHEITFHFRIPRVYVRNQTNHKINMAK</sequence>
<protein>
    <submittedName>
        <fullName evidence="1">Uncharacterized protein</fullName>
    </submittedName>
</protein>
<dbReference type="EMBL" id="RXRX01000003">
    <property type="protein sequence ID" value="RTN25617.1"/>
    <property type="molecule type" value="Genomic_DNA"/>
</dbReference>
<evidence type="ECO:0000313" key="1">
    <source>
        <dbReference type="EMBL" id="RTN25617.1"/>
    </source>
</evidence>